<dbReference type="GO" id="GO:0000166">
    <property type="term" value="F:nucleotide binding"/>
    <property type="evidence" value="ECO:0007669"/>
    <property type="project" value="InterPro"/>
</dbReference>
<evidence type="ECO:0000259" key="1">
    <source>
        <dbReference type="Pfam" id="PF01408"/>
    </source>
</evidence>
<evidence type="ECO:0000313" key="3">
    <source>
        <dbReference type="EMBL" id="RTE08209.1"/>
    </source>
</evidence>
<dbReference type="Pfam" id="PF01408">
    <property type="entry name" value="GFO_IDH_MocA"/>
    <property type="match status" value="1"/>
</dbReference>
<dbReference type="SUPFAM" id="SSF51735">
    <property type="entry name" value="NAD(P)-binding Rossmann-fold domains"/>
    <property type="match status" value="1"/>
</dbReference>
<feature type="domain" description="Gfo/Idh/MocA-like oxidoreductase N-terminal" evidence="1">
    <location>
        <begin position="5"/>
        <end position="117"/>
    </location>
</feature>
<evidence type="ECO:0000259" key="2">
    <source>
        <dbReference type="Pfam" id="PF22725"/>
    </source>
</evidence>
<dbReference type="InterPro" id="IPR051450">
    <property type="entry name" value="Gfo/Idh/MocA_Oxidoreductases"/>
</dbReference>
<protein>
    <submittedName>
        <fullName evidence="3">Gfo/Idh/MocA family oxidoreductase</fullName>
    </submittedName>
</protein>
<keyword evidence="4" id="KW-1185">Reference proteome</keyword>
<name>A0A430JAX8_9BACL</name>
<dbReference type="SUPFAM" id="SSF55347">
    <property type="entry name" value="Glyceraldehyde-3-phosphate dehydrogenase-like, C-terminal domain"/>
    <property type="match status" value="1"/>
</dbReference>
<accession>A0A430JAX8</accession>
<dbReference type="OrthoDB" id="9800252at2"/>
<dbReference type="PANTHER" id="PTHR43377:SF1">
    <property type="entry name" value="BILIVERDIN REDUCTASE A"/>
    <property type="match status" value="1"/>
</dbReference>
<proteinExistence type="predicted"/>
<dbReference type="Proteomes" id="UP000276128">
    <property type="component" value="Unassembled WGS sequence"/>
</dbReference>
<sequence>MTAYRIVQAGCGSMANTWVKYALEREDAEIVAWVDLYEAAAVKMNETYGLSVPWFASVEEAIRETGANLVFDVTVPSAHRAVATAALEGGCHLMSEKPMAASMEEAEELAQLAASKPALQYSIMQNRRYLKNIRALRDLIREGTIGKPGFVTADFFVGAHFGGFRDAMESPLIMDMAIHTFDQARFLIGANPVSAYCHEFNPEGSWYAGNAAATCIFEFDNGAVFTYNGSWCSEGLRTTWEAEWRIAGSKGTASWKDAAPYAEVVAPGQEAKFLYEYERVEAPFTWDGREGHYGCLDEMFQALAEGRSAETGYADNIYSTAMVFGAIQSAKEQRKVMLRRA</sequence>
<evidence type="ECO:0000313" key="4">
    <source>
        <dbReference type="Proteomes" id="UP000276128"/>
    </source>
</evidence>
<dbReference type="EMBL" id="RXHU01000055">
    <property type="protein sequence ID" value="RTE08209.1"/>
    <property type="molecule type" value="Genomic_DNA"/>
</dbReference>
<dbReference type="Gene3D" id="3.40.50.720">
    <property type="entry name" value="NAD(P)-binding Rossmann-like Domain"/>
    <property type="match status" value="1"/>
</dbReference>
<gene>
    <name evidence="3" type="ORF">EJQ19_18390</name>
</gene>
<comment type="caution">
    <text evidence="3">The sequence shown here is derived from an EMBL/GenBank/DDBJ whole genome shotgun (WGS) entry which is preliminary data.</text>
</comment>
<dbReference type="Gene3D" id="3.30.360.10">
    <property type="entry name" value="Dihydrodipicolinate Reductase, domain 2"/>
    <property type="match status" value="1"/>
</dbReference>
<dbReference type="InterPro" id="IPR055170">
    <property type="entry name" value="GFO_IDH_MocA-like_dom"/>
</dbReference>
<dbReference type="RefSeq" id="WP_126142705.1">
    <property type="nucleotide sequence ID" value="NZ_RXHU01000055.1"/>
</dbReference>
<dbReference type="InterPro" id="IPR000683">
    <property type="entry name" value="Gfo/Idh/MocA-like_OxRdtase_N"/>
</dbReference>
<dbReference type="AlphaFoldDB" id="A0A430JAX8"/>
<feature type="domain" description="GFO/IDH/MocA-like oxidoreductase" evidence="2">
    <location>
        <begin position="133"/>
        <end position="253"/>
    </location>
</feature>
<dbReference type="Pfam" id="PF22725">
    <property type="entry name" value="GFO_IDH_MocA_C3"/>
    <property type="match status" value="1"/>
</dbReference>
<reference evidence="3 4" key="1">
    <citation type="submission" date="2018-12" db="EMBL/GenBank/DDBJ databases">
        <title>Bacillus ochoae sp. nov., Paenibacillus whitsoniae sp. nov., Paenibacillus spiritus sp. nov. Isolated from the Mars Exploration Rover during spacecraft assembly.</title>
        <authorList>
            <person name="Seuylemezian A."/>
            <person name="Vaishampayan P."/>
        </authorList>
    </citation>
    <scope>NUCLEOTIDE SEQUENCE [LARGE SCALE GENOMIC DNA]</scope>
    <source>
        <strain evidence="3 4">MER 54</strain>
    </source>
</reference>
<dbReference type="PANTHER" id="PTHR43377">
    <property type="entry name" value="BILIVERDIN REDUCTASE A"/>
    <property type="match status" value="1"/>
</dbReference>
<dbReference type="InterPro" id="IPR036291">
    <property type="entry name" value="NAD(P)-bd_dom_sf"/>
</dbReference>
<organism evidence="3 4">
    <name type="scientific">Paenibacillus whitsoniae</name>
    <dbReference type="NCBI Taxonomy" id="2496558"/>
    <lineage>
        <taxon>Bacteria</taxon>
        <taxon>Bacillati</taxon>
        <taxon>Bacillota</taxon>
        <taxon>Bacilli</taxon>
        <taxon>Bacillales</taxon>
        <taxon>Paenibacillaceae</taxon>
        <taxon>Paenibacillus</taxon>
    </lineage>
</organism>